<dbReference type="Pfam" id="PF06662">
    <property type="entry name" value="C5-epim_C"/>
    <property type="match status" value="1"/>
</dbReference>
<sequence>IINYFRTDIYYGMGSELGWHNLSRNLFADLKMSFPKRERVTFSRHVNFSLSGLELRGSGRILNLKLTNNIHSQIVFQVSDWLVKNQDQYGGWPIPVERKFPGLKKKLKPGWYSSMGQGHAMSLLSRSFETSRDLTYLRAAFRAATPFLVAGKDGGVLAYLFGKLPWYEEYPTVPSTFVLNGFMYALFGLYDLAVTLENLRFGGEALSDDVGMRTLGIALPLFDTGSGSFYDLNHFTHPGVTPNLARWDYHTTHINQFMMASIVEVQSVCWKVFNKFINRWSKYLKGFRAEHN</sequence>
<dbReference type="InterPro" id="IPR039721">
    <property type="entry name" value="C5-epimerase"/>
</dbReference>
<gene>
    <name evidence="3" type="primary">20196612</name>
    <name evidence="2" type="ORF">HELRODRAFT_142574</name>
</gene>
<dbReference type="OrthoDB" id="5914444at2759"/>
<dbReference type="eggNOG" id="KOG3760">
    <property type="taxonomic scope" value="Eukaryota"/>
</dbReference>
<reference evidence="4" key="1">
    <citation type="submission" date="2012-12" db="EMBL/GenBank/DDBJ databases">
        <authorList>
            <person name="Hellsten U."/>
            <person name="Grimwood J."/>
            <person name="Chapman J.A."/>
            <person name="Shapiro H."/>
            <person name="Aerts A."/>
            <person name="Otillar R.P."/>
            <person name="Terry A.Y."/>
            <person name="Boore J.L."/>
            <person name="Simakov O."/>
            <person name="Marletaz F."/>
            <person name="Cho S.-J."/>
            <person name="Edsinger-Gonzales E."/>
            <person name="Havlak P."/>
            <person name="Kuo D.-H."/>
            <person name="Larsson T."/>
            <person name="Lv J."/>
            <person name="Arendt D."/>
            <person name="Savage R."/>
            <person name="Osoegawa K."/>
            <person name="de Jong P."/>
            <person name="Lindberg D.R."/>
            <person name="Seaver E.C."/>
            <person name="Weisblat D.A."/>
            <person name="Putnam N.H."/>
            <person name="Grigoriev I.V."/>
            <person name="Rokhsar D.S."/>
        </authorList>
    </citation>
    <scope>NUCLEOTIDE SEQUENCE</scope>
</reference>
<dbReference type="InParanoid" id="T1EJ62"/>
<dbReference type="PANTHER" id="PTHR13174">
    <property type="entry name" value="D-GLUCURONYL C5-EPIMERASE"/>
    <property type="match status" value="1"/>
</dbReference>
<dbReference type="EMBL" id="KB097144">
    <property type="protein sequence ID" value="ESN98554.1"/>
    <property type="molecule type" value="Genomic_DNA"/>
</dbReference>
<dbReference type="EnsemblMetazoa" id="HelroT142574">
    <property type="protein sequence ID" value="HelroP142574"/>
    <property type="gene ID" value="HelroG142574"/>
</dbReference>
<evidence type="ECO:0000259" key="1">
    <source>
        <dbReference type="Pfam" id="PF06662"/>
    </source>
</evidence>
<reference evidence="3" key="3">
    <citation type="submission" date="2015-06" db="UniProtKB">
        <authorList>
            <consortium name="EnsemblMetazoa"/>
        </authorList>
    </citation>
    <scope>IDENTIFICATION</scope>
</reference>
<dbReference type="GeneID" id="20196612"/>
<dbReference type="UniPathway" id="UPA00862"/>
<dbReference type="STRING" id="6412.T1EJ62"/>
<dbReference type="GO" id="GO:0047464">
    <property type="term" value="F:heparosan-N-sulfate-glucuronate 5-epimerase activity"/>
    <property type="evidence" value="ECO:0000318"/>
    <property type="project" value="GO_Central"/>
</dbReference>
<dbReference type="CTD" id="20196612"/>
<evidence type="ECO:0000313" key="3">
    <source>
        <dbReference type="EnsemblMetazoa" id="HelroP142574"/>
    </source>
</evidence>
<feature type="domain" description="D-glucuronyl C5-epimerase C-terminal" evidence="1">
    <location>
        <begin position="86"/>
        <end position="281"/>
    </location>
</feature>
<name>T1EJ62_HELRO</name>
<dbReference type="HOGENOM" id="CLU_954992_0_0_1"/>
<proteinExistence type="predicted"/>
<dbReference type="PANTHER" id="PTHR13174:SF3">
    <property type="entry name" value="D-GLUCURONYL C5-EPIMERASE"/>
    <property type="match status" value="1"/>
</dbReference>
<dbReference type="InterPro" id="IPR010598">
    <property type="entry name" value="C5-epim_C"/>
</dbReference>
<dbReference type="RefSeq" id="XP_009023491.1">
    <property type="nucleotide sequence ID" value="XM_009025243.1"/>
</dbReference>
<keyword evidence="4" id="KW-1185">Reference proteome</keyword>
<dbReference type="KEGG" id="hro:HELRODRAFT_142574"/>
<evidence type="ECO:0000313" key="2">
    <source>
        <dbReference type="EMBL" id="ESN98554.1"/>
    </source>
</evidence>
<dbReference type="GO" id="GO:0015012">
    <property type="term" value="P:heparan sulfate proteoglycan biosynthetic process"/>
    <property type="evidence" value="ECO:0000318"/>
    <property type="project" value="GO_Central"/>
</dbReference>
<accession>T1EJ62</accession>
<protein>
    <recommendedName>
        <fullName evidence="1">D-glucuronyl C5-epimerase C-terminal domain-containing protein</fullName>
    </recommendedName>
</protein>
<organism evidence="3 4">
    <name type="scientific">Helobdella robusta</name>
    <name type="common">Californian leech</name>
    <dbReference type="NCBI Taxonomy" id="6412"/>
    <lineage>
        <taxon>Eukaryota</taxon>
        <taxon>Metazoa</taxon>
        <taxon>Spiralia</taxon>
        <taxon>Lophotrochozoa</taxon>
        <taxon>Annelida</taxon>
        <taxon>Clitellata</taxon>
        <taxon>Hirudinea</taxon>
        <taxon>Rhynchobdellida</taxon>
        <taxon>Glossiphoniidae</taxon>
        <taxon>Helobdella</taxon>
    </lineage>
</organism>
<dbReference type="EMBL" id="AMQM01005916">
    <property type="status" value="NOT_ANNOTATED_CDS"/>
    <property type="molecule type" value="Genomic_DNA"/>
</dbReference>
<dbReference type="AlphaFoldDB" id="T1EJ62"/>
<dbReference type="OMA" id="IPVERKF"/>
<evidence type="ECO:0000313" key="4">
    <source>
        <dbReference type="Proteomes" id="UP000015101"/>
    </source>
</evidence>
<dbReference type="Proteomes" id="UP000015101">
    <property type="component" value="Unassembled WGS sequence"/>
</dbReference>
<dbReference type="GO" id="GO:0005794">
    <property type="term" value="C:Golgi apparatus"/>
    <property type="evidence" value="ECO:0000318"/>
    <property type="project" value="GO_Central"/>
</dbReference>
<dbReference type="GO" id="GO:0030210">
    <property type="term" value="P:heparin proteoglycan biosynthetic process"/>
    <property type="evidence" value="ECO:0007669"/>
    <property type="project" value="UniProtKB-UniPathway"/>
</dbReference>
<reference evidence="2 4" key="2">
    <citation type="journal article" date="2013" name="Nature">
        <title>Insights into bilaterian evolution from three spiralian genomes.</title>
        <authorList>
            <person name="Simakov O."/>
            <person name="Marletaz F."/>
            <person name="Cho S.J."/>
            <person name="Edsinger-Gonzales E."/>
            <person name="Havlak P."/>
            <person name="Hellsten U."/>
            <person name="Kuo D.H."/>
            <person name="Larsson T."/>
            <person name="Lv J."/>
            <person name="Arendt D."/>
            <person name="Savage R."/>
            <person name="Osoegawa K."/>
            <person name="de Jong P."/>
            <person name="Grimwood J."/>
            <person name="Chapman J.A."/>
            <person name="Shapiro H."/>
            <person name="Aerts A."/>
            <person name="Otillar R.P."/>
            <person name="Terry A.Y."/>
            <person name="Boore J.L."/>
            <person name="Grigoriev I.V."/>
            <person name="Lindberg D.R."/>
            <person name="Seaver E.C."/>
            <person name="Weisblat D.A."/>
            <person name="Putnam N.H."/>
            <person name="Rokhsar D.S."/>
        </authorList>
    </citation>
    <scope>NUCLEOTIDE SEQUENCE</scope>
</reference>